<evidence type="ECO:0000256" key="1">
    <source>
        <dbReference type="SAM" id="Phobius"/>
    </source>
</evidence>
<dbReference type="Proteomes" id="UP000016587">
    <property type="component" value="Chromosome"/>
</dbReference>
<name>T2GBE1_MEGG1</name>
<feature type="transmembrane region" description="Helical" evidence="1">
    <location>
        <begin position="156"/>
        <end position="180"/>
    </location>
</feature>
<keyword evidence="1" id="KW-0472">Membrane</keyword>
<reference evidence="2 3" key="1">
    <citation type="journal article" date="2013" name="J. Bacteriol.">
        <title>Roles of HynAB and Ech, the only two hydrogenases found in the model sulfate reducer Desulfovibrio gigas.</title>
        <authorList>
            <person name="Morais-Silva F.O."/>
            <person name="Santos C.I."/>
            <person name="Rodrigues R."/>
            <person name="Pereira I.A."/>
            <person name="Rodrigues-Pousada C."/>
        </authorList>
    </citation>
    <scope>NUCLEOTIDE SEQUENCE [LARGE SCALE GENOMIC DNA]</scope>
    <source>
        <strain evidence="3">ATCC 19364 / DSM 1382 / NCIMB 9332 / VKM B-1759</strain>
    </source>
</reference>
<dbReference type="PATRIC" id="fig|1121448.10.peg.1760"/>
<proteinExistence type="predicted"/>
<feature type="transmembrane region" description="Helical" evidence="1">
    <location>
        <begin position="121"/>
        <end position="144"/>
    </location>
</feature>
<keyword evidence="1" id="KW-0812">Transmembrane</keyword>
<dbReference type="EMBL" id="CP006585">
    <property type="protein sequence ID" value="AGW13588.1"/>
    <property type="molecule type" value="Genomic_DNA"/>
</dbReference>
<dbReference type="KEGG" id="dgg:DGI_1789"/>
<keyword evidence="3" id="KW-1185">Reference proteome</keyword>
<evidence type="ECO:0000313" key="2">
    <source>
        <dbReference type="EMBL" id="AGW13588.1"/>
    </source>
</evidence>
<gene>
    <name evidence="2" type="ORF">DGI_1789</name>
</gene>
<dbReference type="HOGENOM" id="CLU_1406762_0_0_7"/>
<dbReference type="RefSeq" id="WP_021760463.1">
    <property type="nucleotide sequence ID" value="NC_022444.1"/>
</dbReference>
<sequence>MAPSHAKELRKLCAALRQRADSLALLDPQTLDAAGVQALRDDLTGLAEQTEDAAGLSARAKRRALLDGLQRTLLAGAIFAAILVLNAKVFHEHSLVTTTDVAKLVRGVMPADTDFNYYAQLLQWAMAASFSLLLFLLALMVATLMEGVLRLVRFPWLNAVFFSLLTLICSGAGLWAYLYYVPNLKNVLYEFFR</sequence>
<reference evidence="3" key="2">
    <citation type="submission" date="2013-07" db="EMBL/GenBank/DDBJ databases">
        <authorList>
            <person name="Morais-Silva F.O."/>
            <person name="Rezende A.M."/>
            <person name="Pimentel C."/>
            <person name="Resende D.M."/>
            <person name="Santos C.I."/>
            <person name="Clemente C."/>
            <person name="de Oliveira L.M."/>
            <person name="da Silva S.M."/>
            <person name="Costa D.A."/>
            <person name="Varela-Raposo A."/>
            <person name="Horacio E.C.A."/>
            <person name="Matos M."/>
            <person name="Flores O."/>
            <person name="Ruiz J.C."/>
            <person name="Rodrigues-Pousada C."/>
        </authorList>
    </citation>
    <scope>NUCLEOTIDE SEQUENCE [LARGE SCALE GENOMIC DNA]</scope>
    <source>
        <strain evidence="3">ATCC 19364 / DSM 1382 / NCIMB 9332 / VKM B-1759</strain>
    </source>
</reference>
<keyword evidence="1" id="KW-1133">Transmembrane helix</keyword>
<organism evidence="2 3">
    <name type="scientific">Megalodesulfovibrio gigas (strain ATCC 19364 / DSM 1382 / NCIMB 9332 / VKM B-1759)</name>
    <name type="common">Desulfovibrio gigas</name>
    <dbReference type="NCBI Taxonomy" id="1121448"/>
    <lineage>
        <taxon>Bacteria</taxon>
        <taxon>Pseudomonadati</taxon>
        <taxon>Thermodesulfobacteriota</taxon>
        <taxon>Desulfovibrionia</taxon>
        <taxon>Desulfovibrionales</taxon>
        <taxon>Desulfovibrionaceae</taxon>
        <taxon>Megalodesulfovibrio</taxon>
    </lineage>
</organism>
<accession>T2GBE1</accession>
<evidence type="ECO:0008006" key="4">
    <source>
        <dbReference type="Google" id="ProtNLM"/>
    </source>
</evidence>
<evidence type="ECO:0000313" key="3">
    <source>
        <dbReference type="Proteomes" id="UP000016587"/>
    </source>
</evidence>
<protein>
    <recommendedName>
        <fullName evidence="4">Transmembrane protein</fullName>
    </recommendedName>
</protein>
<dbReference type="STRING" id="1121448.DGI_1789"/>
<feature type="transmembrane region" description="Helical" evidence="1">
    <location>
        <begin position="72"/>
        <end position="90"/>
    </location>
</feature>
<dbReference type="AlphaFoldDB" id="T2GBE1"/>